<keyword evidence="3" id="KW-1185">Reference proteome</keyword>
<feature type="domain" description="Reverse transcriptase zinc-binding" evidence="1">
    <location>
        <begin position="7"/>
        <end position="75"/>
    </location>
</feature>
<proteinExistence type="predicted"/>
<accession>A0A6J5X8Z3</accession>
<evidence type="ECO:0000313" key="3">
    <source>
        <dbReference type="Proteomes" id="UP000507245"/>
    </source>
</evidence>
<dbReference type="Pfam" id="PF13966">
    <property type="entry name" value="zf-RVT"/>
    <property type="match status" value="1"/>
</dbReference>
<organism evidence="2 3">
    <name type="scientific">Prunus armeniaca</name>
    <name type="common">Apricot</name>
    <name type="synonym">Armeniaca vulgaris</name>
    <dbReference type="NCBI Taxonomy" id="36596"/>
    <lineage>
        <taxon>Eukaryota</taxon>
        <taxon>Viridiplantae</taxon>
        <taxon>Streptophyta</taxon>
        <taxon>Embryophyta</taxon>
        <taxon>Tracheophyta</taxon>
        <taxon>Spermatophyta</taxon>
        <taxon>Magnoliopsida</taxon>
        <taxon>eudicotyledons</taxon>
        <taxon>Gunneridae</taxon>
        <taxon>Pentapetalae</taxon>
        <taxon>rosids</taxon>
        <taxon>fabids</taxon>
        <taxon>Rosales</taxon>
        <taxon>Rosaceae</taxon>
        <taxon>Amygdaloideae</taxon>
        <taxon>Amygdaleae</taxon>
        <taxon>Prunus</taxon>
    </lineage>
</organism>
<evidence type="ECO:0000313" key="2">
    <source>
        <dbReference type="EMBL" id="CAB4310396.1"/>
    </source>
</evidence>
<evidence type="ECO:0000259" key="1">
    <source>
        <dbReference type="Pfam" id="PF13966"/>
    </source>
</evidence>
<reference evidence="3" key="1">
    <citation type="journal article" date="2020" name="Genome Biol.">
        <title>Gamete binning: chromosome-level and haplotype-resolved genome assembly enabled by high-throughput single-cell sequencing of gamete genomes.</title>
        <authorList>
            <person name="Campoy J.A."/>
            <person name="Sun H."/>
            <person name="Goel M."/>
            <person name="Jiao W.-B."/>
            <person name="Folz-Donahue K."/>
            <person name="Wang N."/>
            <person name="Rubio M."/>
            <person name="Liu C."/>
            <person name="Kukat C."/>
            <person name="Ruiz D."/>
            <person name="Huettel B."/>
            <person name="Schneeberger K."/>
        </authorList>
    </citation>
    <scope>NUCLEOTIDE SEQUENCE [LARGE SCALE GENOMIC DNA]</scope>
    <source>
        <strain evidence="3">cv. Rojo Pasion</strain>
    </source>
</reference>
<dbReference type="OrthoDB" id="1938822at2759"/>
<dbReference type="AlphaFoldDB" id="A0A6J5X8Z3"/>
<name>A0A6J5X8Z3_PRUAR</name>
<sequence>MQYPQSTSKRLEWIWKLQLPPKIKFFLWRGFMNSLAVNYNLRHRRMDVPNVCPLCSTEEETHRVFFDFEFARAFWFSCPLQLDVTRLGQGDMKAYARNPS</sequence>
<dbReference type="InterPro" id="IPR026960">
    <property type="entry name" value="RVT-Znf"/>
</dbReference>
<gene>
    <name evidence="2" type="ORF">ORAREDHAP_LOCUS32235</name>
</gene>
<protein>
    <recommendedName>
        <fullName evidence="1">Reverse transcriptase zinc-binding domain-containing protein</fullName>
    </recommendedName>
</protein>
<dbReference type="EMBL" id="CAEKKB010000005">
    <property type="protein sequence ID" value="CAB4310396.1"/>
    <property type="molecule type" value="Genomic_DNA"/>
</dbReference>
<dbReference type="Proteomes" id="UP000507245">
    <property type="component" value="Unassembled WGS sequence"/>
</dbReference>